<sequence>MSFEEVKAKCNSVWKQMEDFIPMGSKEEAERIKRKDLNLKQESAKNTWMTFGGNIRDLGTFREEMDKITGLRRIHEEVLFTEREVGITGIKRHRRDLSSDDIRNLVTASGRGRLKEDLESST</sequence>
<proteinExistence type="predicted"/>
<dbReference type="EMBL" id="BKCJ010005605">
    <property type="protein sequence ID" value="GEU67643.1"/>
    <property type="molecule type" value="Genomic_DNA"/>
</dbReference>
<protein>
    <submittedName>
        <fullName evidence="1">Uncharacterized protein</fullName>
    </submittedName>
</protein>
<gene>
    <name evidence="1" type="ORF">Tci_039621</name>
</gene>
<organism evidence="1">
    <name type="scientific">Tanacetum cinerariifolium</name>
    <name type="common">Dalmatian daisy</name>
    <name type="synonym">Chrysanthemum cinerariifolium</name>
    <dbReference type="NCBI Taxonomy" id="118510"/>
    <lineage>
        <taxon>Eukaryota</taxon>
        <taxon>Viridiplantae</taxon>
        <taxon>Streptophyta</taxon>
        <taxon>Embryophyta</taxon>
        <taxon>Tracheophyta</taxon>
        <taxon>Spermatophyta</taxon>
        <taxon>Magnoliopsida</taxon>
        <taxon>eudicotyledons</taxon>
        <taxon>Gunneridae</taxon>
        <taxon>Pentapetalae</taxon>
        <taxon>asterids</taxon>
        <taxon>campanulids</taxon>
        <taxon>Asterales</taxon>
        <taxon>Asteraceae</taxon>
        <taxon>Asteroideae</taxon>
        <taxon>Anthemideae</taxon>
        <taxon>Anthemidinae</taxon>
        <taxon>Tanacetum</taxon>
    </lineage>
</organism>
<evidence type="ECO:0000313" key="1">
    <source>
        <dbReference type="EMBL" id="GEU67643.1"/>
    </source>
</evidence>
<accession>A0A6L2M0T6</accession>
<comment type="caution">
    <text evidence="1">The sequence shown here is derived from an EMBL/GenBank/DDBJ whole genome shotgun (WGS) entry which is preliminary data.</text>
</comment>
<reference evidence="1" key="1">
    <citation type="journal article" date="2019" name="Sci. Rep.">
        <title>Draft genome of Tanacetum cinerariifolium, the natural source of mosquito coil.</title>
        <authorList>
            <person name="Yamashiro T."/>
            <person name="Shiraishi A."/>
            <person name="Satake H."/>
            <person name="Nakayama K."/>
        </authorList>
    </citation>
    <scope>NUCLEOTIDE SEQUENCE</scope>
</reference>
<dbReference type="AlphaFoldDB" id="A0A6L2M0T6"/>
<name>A0A6L2M0T6_TANCI</name>